<gene>
    <name evidence="4" type="ORF">BEWA_003590</name>
</gene>
<dbReference type="Pfam" id="PF00867">
    <property type="entry name" value="XPG_I"/>
    <property type="match status" value="1"/>
</dbReference>
<feature type="domain" description="XPG-I" evidence="3">
    <location>
        <begin position="60"/>
        <end position="133"/>
    </location>
</feature>
<dbReference type="GO" id="GO:0003677">
    <property type="term" value="F:DNA binding"/>
    <property type="evidence" value="ECO:0007669"/>
    <property type="project" value="UniProtKB-UniRule"/>
</dbReference>
<protein>
    <recommendedName>
        <fullName evidence="1">Exonuclease 1</fullName>
        <ecNumber evidence="1">3.1.-.-</ecNumber>
    </recommendedName>
</protein>
<feature type="compositionally biased region" description="Polar residues" evidence="2">
    <location>
        <begin position="402"/>
        <end position="414"/>
    </location>
</feature>
<dbReference type="STRING" id="1537102.L0B145"/>
<dbReference type="GO" id="GO:0017108">
    <property type="term" value="F:5'-flap endonuclease activity"/>
    <property type="evidence" value="ECO:0007669"/>
    <property type="project" value="TreeGrafter"/>
</dbReference>
<sequence length="582" mass="65117">MPAKEEENKQRRERREAAREEALEMIRKNGGKVNTEIMRKCMQAIYVTPEIIFRVIGLCRKMGIQVVVAPYEADAQVAYLCRSGIASCAISEDSDLLAYGCPRVWYKLDKDGKAFEITLPFQSTDKIVNKGFLKGLSHKMFIIMCVLSGTDYDDGNHIRGMGIKIAHKLVMEFGNVRNILSSLMMNPSWTKKLPTHVSINDLALHYERVSSIFLHNIVYDITKDRLLHINEISIVSTWSPNSGNTVHSHAFVIEMSKGIRGKDSNFRKVALGYVSAKSGLQVEVVETDDSELIKDIKFEPIKNVALEKISDAVRTKDELIDVPDYVPLEIAKAEDSSTKHEIKEEDVDSKQSTQADLQMATDETSTETSSIFSIKHEGLSIGQSEGDPIVSTPKRRGRPSKTAKSTVSSRNLSVASAEEGVPSRGKNSRKRTKEDVGSFSQENKRLKSEYVSVIKKIIDKSSKDEETLGAPVADDYLGSAHKVSLFSDDENESTRSACGYSRIPKSDESKSITTMISRDENEKHTSHNVMMPNPMDESVIEDMTTTSSIEGVIEDFKTVKNVRELLNTTECLVVTRRRSRRT</sequence>
<dbReference type="InterPro" id="IPR006086">
    <property type="entry name" value="XPG-I_dom"/>
</dbReference>
<keyword evidence="1" id="KW-0269">Exonuclease</keyword>
<evidence type="ECO:0000313" key="5">
    <source>
        <dbReference type="Proteomes" id="UP000031512"/>
    </source>
</evidence>
<proteinExistence type="inferred from homology"/>
<keyword evidence="1" id="KW-0267">Excision nuclease</keyword>
<evidence type="ECO:0000256" key="1">
    <source>
        <dbReference type="RuleBase" id="RU910737"/>
    </source>
</evidence>
<dbReference type="KEGG" id="beq:BEWA_003590"/>
<keyword evidence="1" id="KW-0460">Magnesium</keyword>
<dbReference type="VEuPathDB" id="PiroplasmaDB:BEWA_003590"/>
<dbReference type="GO" id="GO:0006281">
    <property type="term" value="P:DNA repair"/>
    <property type="evidence" value="ECO:0007669"/>
    <property type="project" value="UniProtKB-UniRule"/>
</dbReference>
<dbReference type="GO" id="GO:0005634">
    <property type="term" value="C:nucleus"/>
    <property type="evidence" value="ECO:0007669"/>
    <property type="project" value="UniProtKB-SubCell"/>
</dbReference>
<comment type="similarity">
    <text evidence="1">Belongs to the XPG/RAD2 endonuclease family. EXO1 subfamily.</text>
</comment>
<evidence type="ECO:0000313" key="4">
    <source>
        <dbReference type="EMBL" id="AFZ80951.1"/>
    </source>
</evidence>
<organism evidence="4 5">
    <name type="scientific">Theileria equi strain WA</name>
    <dbReference type="NCBI Taxonomy" id="1537102"/>
    <lineage>
        <taxon>Eukaryota</taxon>
        <taxon>Sar</taxon>
        <taxon>Alveolata</taxon>
        <taxon>Apicomplexa</taxon>
        <taxon>Aconoidasida</taxon>
        <taxon>Piroplasmida</taxon>
        <taxon>Theileriidae</taxon>
        <taxon>Theileria</taxon>
    </lineage>
</organism>
<name>L0B145_THEEQ</name>
<keyword evidence="1" id="KW-0479">Metal-binding</keyword>
<keyword evidence="1" id="KW-0539">Nucleus</keyword>
<reference evidence="4 5" key="1">
    <citation type="journal article" date="2012" name="BMC Genomics">
        <title>Comparative genomic analysis and phylogenetic position of Theileria equi.</title>
        <authorList>
            <person name="Kappmeyer L.S."/>
            <person name="Thiagarajan M."/>
            <person name="Herndon D.R."/>
            <person name="Ramsay J.D."/>
            <person name="Caler E."/>
            <person name="Djikeng A."/>
            <person name="Gillespie J.J."/>
            <person name="Lau A.O."/>
            <person name="Roalson E.H."/>
            <person name="Silva J.C."/>
            <person name="Silva M.G."/>
            <person name="Suarez C.E."/>
            <person name="Ueti M.W."/>
            <person name="Nene V.M."/>
            <person name="Mealey R.H."/>
            <person name="Knowles D.P."/>
            <person name="Brayton K.A."/>
        </authorList>
    </citation>
    <scope>NUCLEOTIDE SEQUENCE [LARGE SCALE GENOMIC DNA]</scope>
    <source>
        <strain evidence="4 5">WA</strain>
    </source>
</reference>
<feature type="compositionally biased region" description="Basic and acidic residues" evidence="2">
    <location>
        <begin position="334"/>
        <end position="343"/>
    </location>
</feature>
<accession>L0B145</accession>
<dbReference type="GeneID" id="15806422"/>
<dbReference type="PANTHER" id="PTHR11081:SF8">
    <property type="entry name" value="EXONUCLEASE 1"/>
    <property type="match status" value="1"/>
</dbReference>
<dbReference type="RefSeq" id="XP_004830617.1">
    <property type="nucleotide sequence ID" value="XM_004830560.1"/>
</dbReference>
<dbReference type="SUPFAM" id="SSF88723">
    <property type="entry name" value="PIN domain-like"/>
    <property type="match status" value="1"/>
</dbReference>
<dbReference type="Proteomes" id="UP000031512">
    <property type="component" value="Chromosome 3"/>
</dbReference>
<dbReference type="SUPFAM" id="SSF47807">
    <property type="entry name" value="5' to 3' exonuclease, C-terminal subdomain"/>
    <property type="match status" value="1"/>
</dbReference>
<dbReference type="CDD" id="cd09901">
    <property type="entry name" value="H3TH_FEN1-like"/>
    <property type="match status" value="1"/>
</dbReference>
<comment type="subcellular location">
    <subcellularLocation>
        <location evidence="1">Nucleus</location>
    </subcellularLocation>
</comment>
<dbReference type="OrthoDB" id="26491at2759"/>
<keyword evidence="1" id="KW-0228">DNA excision</keyword>
<feature type="compositionally biased region" description="Basic and acidic residues" evidence="2">
    <location>
        <begin position="432"/>
        <end position="441"/>
    </location>
</feature>
<evidence type="ECO:0000256" key="2">
    <source>
        <dbReference type="SAM" id="MobiDB-lite"/>
    </source>
</evidence>
<dbReference type="eggNOG" id="KOG2518">
    <property type="taxonomic scope" value="Eukaryota"/>
</dbReference>
<dbReference type="EMBL" id="CP001670">
    <property type="protein sequence ID" value="AFZ80951.1"/>
    <property type="molecule type" value="Genomic_DNA"/>
</dbReference>
<dbReference type="AlphaFoldDB" id="L0B145"/>
<dbReference type="SMART" id="SM00484">
    <property type="entry name" value="XPGI"/>
    <property type="match status" value="1"/>
</dbReference>
<dbReference type="InterPro" id="IPR029060">
    <property type="entry name" value="PIN-like_dom_sf"/>
</dbReference>
<keyword evidence="1" id="KW-0227">DNA damage</keyword>
<feature type="region of interest" description="Disordered" evidence="2">
    <location>
        <begin position="334"/>
        <end position="441"/>
    </location>
</feature>
<comment type="function">
    <text evidence="1">5'-&gt;3' double-stranded DNA exonuclease which may also possess a cryptic 3'-&gt;5' double-stranded DNA exonuclease activity. Functions in DNA mismatch repair.</text>
</comment>
<dbReference type="InterPro" id="IPR036279">
    <property type="entry name" value="5-3_exonuclease_C_sf"/>
</dbReference>
<dbReference type="InterPro" id="IPR006084">
    <property type="entry name" value="XPG/Rad2"/>
</dbReference>
<keyword evidence="1" id="KW-0234">DNA repair</keyword>
<keyword evidence="5" id="KW-1185">Reference proteome</keyword>
<comment type="cofactor">
    <cofactor evidence="1">
        <name>Mg(2+)</name>
        <dbReference type="ChEBI" id="CHEBI:18420"/>
    </cofactor>
    <text evidence="1">Binds 2 magnesium ions per subunit. They probably participate in the reaction catalyzed by the enzyme. May bind an additional third magnesium ion after substrate binding.</text>
</comment>
<dbReference type="PANTHER" id="PTHR11081">
    <property type="entry name" value="FLAP ENDONUCLEASE FAMILY MEMBER"/>
    <property type="match status" value="1"/>
</dbReference>
<dbReference type="Gene3D" id="3.40.50.1010">
    <property type="entry name" value="5'-nuclease"/>
    <property type="match status" value="1"/>
</dbReference>
<keyword evidence="1" id="KW-0238">DNA-binding</keyword>
<evidence type="ECO:0000259" key="3">
    <source>
        <dbReference type="SMART" id="SM00484"/>
    </source>
</evidence>
<dbReference type="GO" id="GO:0046872">
    <property type="term" value="F:metal ion binding"/>
    <property type="evidence" value="ECO:0007669"/>
    <property type="project" value="UniProtKB-UniRule"/>
</dbReference>
<dbReference type="GO" id="GO:0035312">
    <property type="term" value="F:5'-3' DNA exonuclease activity"/>
    <property type="evidence" value="ECO:0007669"/>
    <property type="project" value="UniProtKB-UniRule"/>
</dbReference>
<dbReference type="Gene3D" id="1.10.150.20">
    <property type="entry name" value="5' to 3' exonuclease, C-terminal subdomain"/>
    <property type="match status" value="1"/>
</dbReference>
<dbReference type="EC" id="3.1.-.-" evidence="1"/>
<keyword evidence="1" id="KW-0540">Nuclease</keyword>
<keyword evidence="1" id="KW-0378">Hydrolase</keyword>
<dbReference type="PRINTS" id="PR00853">
    <property type="entry name" value="XPGRADSUPER"/>
</dbReference>